<keyword evidence="3" id="KW-1185">Reference proteome</keyword>
<evidence type="ECO:0000256" key="1">
    <source>
        <dbReference type="SAM" id="MobiDB-lite"/>
    </source>
</evidence>
<name>A0A6D2JP07_9BRAS</name>
<dbReference type="AlphaFoldDB" id="A0A6D2JP07"/>
<evidence type="ECO:0000313" key="3">
    <source>
        <dbReference type="Proteomes" id="UP000467841"/>
    </source>
</evidence>
<gene>
    <name evidence="2" type="ORF">MERR_LOCUS28767</name>
</gene>
<feature type="compositionally biased region" description="Basic and acidic residues" evidence="1">
    <location>
        <begin position="75"/>
        <end position="108"/>
    </location>
</feature>
<organism evidence="2 3">
    <name type="scientific">Microthlaspi erraticum</name>
    <dbReference type="NCBI Taxonomy" id="1685480"/>
    <lineage>
        <taxon>Eukaryota</taxon>
        <taxon>Viridiplantae</taxon>
        <taxon>Streptophyta</taxon>
        <taxon>Embryophyta</taxon>
        <taxon>Tracheophyta</taxon>
        <taxon>Spermatophyta</taxon>
        <taxon>Magnoliopsida</taxon>
        <taxon>eudicotyledons</taxon>
        <taxon>Gunneridae</taxon>
        <taxon>Pentapetalae</taxon>
        <taxon>rosids</taxon>
        <taxon>malvids</taxon>
        <taxon>Brassicales</taxon>
        <taxon>Brassicaceae</taxon>
        <taxon>Coluteocarpeae</taxon>
        <taxon>Microthlaspi</taxon>
    </lineage>
</organism>
<protein>
    <submittedName>
        <fullName evidence="2">Uncharacterized protein</fullName>
    </submittedName>
</protein>
<evidence type="ECO:0000313" key="2">
    <source>
        <dbReference type="EMBL" id="CAA7041532.1"/>
    </source>
</evidence>
<proteinExistence type="predicted"/>
<dbReference type="EMBL" id="CACVBM020001248">
    <property type="protein sequence ID" value="CAA7041532.1"/>
    <property type="molecule type" value="Genomic_DNA"/>
</dbReference>
<comment type="caution">
    <text evidence="2">The sequence shown here is derived from an EMBL/GenBank/DDBJ whole genome shotgun (WGS) entry which is preliminary data.</text>
</comment>
<accession>A0A6D2JP07</accession>
<feature type="region of interest" description="Disordered" evidence="1">
    <location>
        <begin position="70"/>
        <end position="115"/>
    </location>
</feature>
<dbReference type="Proteomes" id="UP000467841">
    <property type="component" value="Unassembled WGS sequence"/>
</dbReference>
<reference evidence="2" key="1">
    <citation type="submission" date="2020-01" db="EMBL/GenBank/DDBJ databases">
        <authorList>
            <person name="Mishra B."/>
        </authorList>
    </citation>
    <scope>NUCLEOTIDE SEQUENCE [LARGE SCALE GENOMIC DNA]</scope>
</reference>
<sequence length="115" mass="13480">MRFTHKTVTQTSRRTWWIMRSTHGGGTGDMKKSHVNVNETLMMLTSEKNRAPEDAYLGEKWSTNRLKSYRKRRGDVKDVDGDQRKSQARKEDAYLREKWSTKRMRTSEKNGAQVG</sequence>